<dbReference type="Proteomes" id="UP000077628">
    <property type="component" value="Unassembled WGS sequence"/>
</dbReference>
<proteinExistence type="predicted"/>
<dbReference type="EMBL" id="LUUK01000194">
    <property type="protein sequence ID" value="OAI15250.1"/>
    <property type="molecule type" value="Genomic_DNA"/>
</dbReference>
<organism evidence="2 3">
    <name type="scientific">Methylomonas koyamae</name>
    <dbReference type="NCBI Taxonomy" id="702114"/>
    <lineage>
        <taxon>Bacteria</taxon>
        <taxon>Pseudomonadati</taxon>
        <taxon>Pseudomonadota</taxon>
        <taxon>Gammaproteobacteria</taxon>
        <taxon>Methylococcales</taxon>
        <taxon>Methylococcaceae</taxon>
        <taxon>Methylomonas</taxon>
    </lineage>
</organism>
<feature type="domain" description="6-hydroxymethylpterin diphosphokinase MptE-like" evidence="1">
    <location>
        <begin position="180"/>
        <end position="344"/>
    </location>
</feature>
<comment type="caution">
    <text evidence="2">The sequence shown here is derived from an EMBL/GenBank/DDBJ whole genome shotgun (WGS) entry which is preliminary data.</text>
</comment>
<dbReference type="PANTHER" id="PTHR41786:SF1">
    <property type="entry name" value="6-HYDROXYMETHYLPTERIN DIPHOSPHOKINASE MPTE-LIKE DOMAIN-CONTAINING PROTEIN"/>
    <property type="match status" value="1"/>
</dbReference>
<dbReference type="Pfam" id="PF01973">
    <property type="entry name" value="MptE-like"/>
    <property type="match status" value="1"/>
</dbReference>
<gene>
    <name evidence="2" type="ORF">A1355_10965</name>
</gene>
<dbReference type="InterPro" id="IPR011990">
    <property type="entry name" value="TPR-like_helical_dom_sf"/>
</dbReference>
<dbReference type="STRING" id="702114.A1355_10965"/>
<reference evidence="3" key="1">
    <citation type="submission" date="2016-03" db="EMBL/GenBank/DDBJ databases">
        <authorList>
            <person name="Heylen K."/>
            <person name="De Vos P."/>
            <person name="Vekeman B."/>
        </authorList>
    </citation>
    <scope>NUCLEOTIDE SEQUENCE [LARGE SCALE GENOMIC DNA]</scope>
    <source>
        <strain evidence="3">R-45383</strain>
    </source>
</reference>
<evidence type="ECO:0000259" key="1">
    <source>
        <dbReference type="Pfam" id="PF01973"/>
    </source>
</evidence>
<sequence length="843" mass="94873">MTQCEQGSEEQRLGPLCVNDFGERYYYNLNRHGFDKVSAEVLFDTKFGKALFEEDALNVIIGTDSGLLLRYLQARPLPNGTRYLFIEPESVLAALDANGLLTDMDERMACIAMSDWVDAIGRFKITDYFYIDAVRSYNAICAQDDYIEEYAELSWHVTELLSQLHWQTSVELGAEAFIARQIHNIADNKLPAKLLAGAFAGKTVVLLAGGPSLDSALPWVRTHRDRLVVFAVSRIARQLLQADLYPDFIFSVDPTELSFDISKEMLEFDERTVFVCSHHTVPTLLNQWRGLALYLGDRLPWTSDLNCPNLESVGPTVTNTALQVAYRFGFRRIVLAGVDLCFTRDGFTHAKGSNEALAGPRFNLTSLQVQTNAGGMAPTSCDFAQAIHSLALQARHLSAAGCDIVNVSEHAAKVDGIRYLALAELDLPQTAVDVADIVQSRLAGSDEEAAYYVKALTDLRRARFQIRSIAKLVEDARRINDAMYNEHGVIGEYKDKQKLDKIEKKLKREHRHYSRLVKKFGIRRFIKLAKPFNDQDWTAEEAKQLGNVFYDAYRDGAAKLLQLIEASIDRVLARQQELALHPDFSVLIAQARKDRSFGRVRLWRRRFAAELIPAALQHELAELDSAYLRVLHDRETRHFVQAKGQSSLQNLRQRAGMLFKHQKVEELADLRNSLRKHPEPENVAPYQALITGYLAELARDHDAALDAYRQIVDGGDSLLEEALARIVVIAVECDDVYQANLALECLARLNPLYQSWYAEIQRLHGDILVAIDTYNAYIRRFPDDSAAQLKLARLYLDQGIYEAAELMLDHLLTNKPGLEAALAMRLQLAKIRADSAVGSADVG</sequence>
<dbReference type="InterPro" id="IPR002826">
    <property type="entry name" value="MptE-like"/>
</dbReference>
<dbReference type="AlphaFoldDB" id="A0A177NDX0"/>
<evidence type="ECO:0000313" key="2">
    <source>
        <dbReference type="EMBL" id="OAI15250.1"/>
    </source>
</evidence>
<protein>
    <recommendedName>
        <fullName evidence="1">6-hydroxymethylpterin diphosphokinase MptE-like domain-containing protein</fullName>
    </recommendedName>
</protein>
<dbReference type="OrthoDB" id="9146744at2"/>
<dbReference type="Pfam" id="PF13432">
    <property type="entry name" value="TPR_16"/>
    <property type="match status" value="1"/>
</dbReference>
<accession>A0A177NDX0</accession>
<dbReference type="RefSeq" id="WP_064030684.1">
    <property type="nucleotide sequence ID" value="NZ_LUUK01000194.1"/>
</dbReference>
<dbReference type="SUPFAM" id="SSF48452">
    <property type="entry name" value="TPR-like"/>
    <property type="match status" value="1"/>
</dbReference>
<dbReference type="Gene3D" id="1.25.40.10">
    <property type="entry name" value="Tetratricopeptide repeat domain"/>
    <property type="match status" value="1"/>
</dbReference>
<name>A0A177NDX0_9GAMM</name>
<dbReference type="PANTHER" id="PTHR41786">
    <property type="entry name" value="MOTILITY ACCESSORY FACTOR MAF"/>
    <property type="match status" value="1"/>
</dbReference>
<keyword evidence="3" id="KW-1185">Reference proteome</keyword>
<evidence type="ECO:0000313" key="3">
    <source>
        <dbReference type="Proteomes" id="UP000077628"/>
    </source>
</evidence>